<dbReference type="EC" id="5.6.2.4" evidence="15"/>
<dbReference type="GO" id="GO:0005829">
    <property type="term" value="C:cytosol"/>
    <property type="evidence" value="ECO:0007669"/>
    <property type="project" value="TreeGrafter"/>
</dbReference>
<dbReference type="GO" id="GO:0000724">
    <property type="term" value="P:double-strand break repair via homologous recombination"/>
    <property type="evidence" value="ECO:0007669"/>
    <property type="project" value="UniProtKB-UniRule"/>
</dbReference>
<evidence type="ECO:0000256" key="2">
    <source>
        <dbReference type="ARBA" id="ARBA00022723"/>
    </source>
</evidence>
<keyword evidence="2 15" id="KW-0479">Metal-binding</keyword>
<comment type="subunit">
    <text evidence="15">Heterotrimer of RecB, RecC and RecD. All subunits contribute to DNA-binding. Interacts with RecA.</text>
</comment>
<comment type="cofactor">
    <cofactor evidence="15">
        <name>Mg(2+)</name>
        <dbReference type="ChEBI" id="CHEBI:18420"/>
    </cofactor>
    <text evidence="15">Binds 1 Mg(2+) ion per subunit.</text>
</comment>
<dbReference type="Pfam" id="PF13361">
    <property type="entry name" value="UvrD_C"/>
    <property type="match status" value="1"/>
</dbReference>
<dbReference type="InterPro" id="IPR014017">
    <property type="entry name" value="DNA_helicase_UvrD-like_C"/>
</dbReference>
<dbReference type="PANTHER" id="PTHR11070:SF23">
    <property type="entry name" value="RECBCD ENZYME SUBUNIT RECB"/>
    <property type="match status" value="1"/>
</dbReference>
<evidence type="ECO:0000256" key="14">
    <source>
        <dbReference type="ARBA" id="ARBA00048988"/>
    </source>
</evidence>
<evidence type="ECO:0000256" key="11">
    <source>
        <dbReference type="ARBA" id="ARBA00023204"/>
    </source>
</evidence>
<dbReference type="OrthoDB" id="5905204at2"/>
<evidence type="ECO:0000259" key="19">
    <source>
        <dbReference type="PROSITE" id="PS51217"/>
    </source>
</evidence>
<dbReference type="NCBIfam" id="TIGR00609">
    <property type="entry name" value="recB"/>
    <property type="match status" value="1"/>
</dbReference>
<dbReference type="InterPro" id="IPR027417">
    <property type="entry name" value="P-loop_NTPase"/>
</dbReference>
<feature type="binding site" evidence="15">
    <location>
        <position position="1384"/>
    </location>
    <ligand>
        <name>Mg(2+)</name>
        <dbReference type="ChEBI" id="CHEBI:18420"/>
    </ligand>
</feature>
<evidence type="ECO:0000313" key="21">
    <source>
        <dbReference type="Proteomes" id="UP000196138"/>
    </source>
</evidence>
<keyword evidence="1 15" id="KW-0540">Nuclease</keyword>
<keyword evidence="4 15" id="KW-0227">DNA damage</keyword>
<accession>A0A1Y0ENP7</accession>
<comment type="domain">
    <text evidence="15">The N-terminal DNA-binding domain is a ssDNA-dependent ATPase and has ATP-dependent 3'-5' helicase function. This domain interacts with RecC.</text>
</comment>
<evidence type="ECO:0000256" key="3">
    <source>
        <dbReference type="ARBA" id="ARBA00022741"/>
    </source>
</evidence>
<dbReference type="InterPro" id="IPR004586">
    <property type="entry name" value="RecB"/>
</dbReference>
<sequence>MSTEWFDSGFDPHDDAGAEPGQPAHATPPWDDLPAEGGMAAAPWAEAVGREPTAHRPLDAAGAFDDATTARASSPGLRGEPRPEPRPLPTLDALRLPLRGAHLIEASAGTGKTYTIAQLYLRLVLGHGGSGPDGSGFVRALTPPEILVVTFTDAATHELRDRIRQRLGEAAAAFEAPAGDEAGAGDDLLRLKGDFTPEQWPGCARLLRVAADWMDEAAVSTIHSWCYRMLREHAFDSGNLFTQTLLSDESELLLQAAQDYWRQQFYALDANEARVLSQLMPGPEALVKAIRPLLAQDDAAWQFGDQALDPTVSPARLLAEVAQHSRESERLQDAARTAWAAAADRLERQFRTWLPMLNGQRYRGKEQHLETWLADLRRWSEGGDAPRGKGRKDIAYFGLSGIRLAGGQLPPPHPAFVAIDDWLAVADNEQAKGDHQALRAQLLAHATWQIRAGLAREKQRRAELGFDDVLRRLHQALTAPHGPVLAGRIRAQFPVAMIDEFQDTDPLQWGMFKAVYGAHADATETGEAGAAMQGDGDDHALLLIGDPKQAIYGFRGADIHTYLQARQATEGRHHSLGTNYRSTQAMVHAVNAVFGWAEAHFPEAAFRFAQGEGAPPWPAAQGLLPLGRDGGAGAVRRAAAANPMPFTPVVAHGRAERLVLAGQQASALTWWWLAPEAGQDTVSASLYRRHMAESCASQLVDWLTAVPQGDTGFLQADGRIRPLRPRDIAVLVRDRLEAEAIRQAMAARGIASAYLSERESVFDSREAQDLAVWLEAVHADAQARPLRAALGTASMGRSHAWLERLNHDEAVWDDMVQRFRGYRQLWLAQGVLPMVRQLLQDFALPSAWLAQPQGARTLTNMLHLAEWLQTQAPLHDSPQALLRELARQMDAPGEAGDAARLRLESDDDLIKVVTIHKSKGLEYPLVLLPFMASWKSLRAHTSLLLPANEASDGRRVNLDPKDPADKPLAELERQREDLRLTYVALTRAQHAVWLGVAPLVVGQARDCQVHESAIGYLVGGTRPRSGPAFAQQVQALCDDSDQAARALGIPGRTMQRLPAPAIHSRRWAGEAAAPRRIVTRAAPPRHWQPWWIASYSALTSDLLHEDGLTLPMAGELPADALAQPAGPGAADPADGRVAQGQQRDGVNGVWIDSRHPEIGKWSIPRETEQGLPTRPHAEPESPASEDAFELALASHVDAQLALAQQEAREAALDDTDWDGLRREAARLAAPPQGLHAFARGAEVGTFWHELLQLAAMQGFARMAEAPDKLGELVARRARVRGWGDQAPALTQWLLQWLHMPLPLQAAAGHGLPDLPAEPAPTAPTVRLVDLPAGRMQAELEFWLPVHDAAAQRIDAVVRAHIEPGWARPALSPLRLRGMLKGYMDVVFEAPRAATLAPVPEAGALPDHDASMAVDVNDEGVRNAANELEIGSGAYSDEAGRFYVLDYKSNWLGPDDASYHPDAVRAAALANRYDLQAALYALALHRLLRTRLPDYDPARHLGGSLTWFLRGSARADGGVWGCAATPALLDELDALFEAAGHVEGQA</sequence>
<evidence type="ECO:0000256" key="17">
    <source>
        <dbReference type="SAM" id="MobiDB-lite"/>
    </source>
</evidence>
<feature type="binding site" evidence="15">
    <location>
        <position position="1445"/>
    </location>
    <ligand>
        <name>Mg(2+)</name>
        <dbReference type="ChEBI" id="CHEBI:18420"/>
    </ligand>
</feature>
<keyword evidence="6 15" id="KW-0347">Helicase</keyword>
<comment type="function">
    <text evidence="15">A helicase/nuclease that prepares dsDNA breaks (DSB) for recombinational DNA repair. Binds to DSBs and unwinds DNA via a highly rapid and processive ATP-dependent bidirectional helicase activity. Unwinds dsDNA until it encounters a Chi (crossover hotspot instigator) sequence from the 3' direction. Cuts ssDNA a few nucleotides 3' to the Chi site. The properties and activities of the enzyme are changed at Chi. The Chi-altered holoenzyme produces a long 3'-ssDNA overhang and facilitates RecA-binding to the ssDNA for homologous DNA recombination and repair. Holoenzyme degrades any linearized DNA that is unable to undergo homologous recombination. In the holoenzyme this subunit contributes ATPase, 3'-5' helicase, exonuclease activity and loads RecA onto ssDNA.</text>
</comment>
<dbReference type="Gene3D" id="1.10.486.10">
    <property type="entry name" value="PCRA, domain 4"/>
    <property type="match status" value="1"/>
</dbReference>
<feature type="region of interest" description="Disordered" evidence="17">
    <location>
        <begin position="1"/>
        <end position="90"/>
    </location>
</feature>
<dbReference type="InterPro" id="IPR011335">
    <property type="entry name" value="Restrct_endonuc-II-like"/>
</dbReference>
<feature type="region of interest" description="DNA-binding and helicase activity, interacts with RecC" evidence="15">
    <location>
        <begin position="1"/>
        <end position="1064"/>
    </location>
</feature>
<evidence type="ECO:0000313" key="20">
    <source>
        <dbReference type="EMBL" id="ARU05216.1"/>
    </source>
</evidence>
<dbReference type="GO" id="GO:0009338">
    <property type="term" value="C:exodeoxyribonuclease V complex"/>
    <property type="evidence" value="ECO:0007669"/>
    <property type="project" value="TreeGrafter"/>
</dbReference>
<dbReference type="Gene3D" id="1.10.3170.10">
    <property type="entry name" value="Recbcd, chain B, domain 2"/>
    <property type="match status" value="1"/>
</dbReference>
<dbReference type="Gene3D" id="3.90.320.10">
    <property type="match status" value="2"/>
</dbReference>
<dbReference type="Gene3D" id="3.40.50.300">
    <property type="entry name" value="P-loop containing nucleotide triphosphate hydrolases"/>
    <property type="match status" value="2"/>
</dbReference>
<evidence type="ECO:0000256" key="9">
    <source>
        <dbReference type="ARBA" id="ARBA00022842"/>
    </source>
</evidence>
<feature type="compositionally biased region" description="Low complexity" evidence="17">
    <location>
        <begin position="59"/>
        <end position="78"/>
    </location>
</feature>
<feature type="compositionally biased region" description="Low complexity" evidence="17">
    <location>
        <begin position="1119"/>
        <end position="1132"/>
    </location>
</feature>
<evidence type="ECO:0000259" key="18">
    <source>
        <dbReference type="PROSITE" id="PS51198"/>
    </source>
</evidence>
<protein>
    <recommendedName>
        <fullName evidence="15">RecBCD enzyme subunit RecB</fullName>
        <ecNumber evidence="15">3.1.11.5</ecNumber>
        <ecNumber evidence="15">5.6.2.4</ecNumber>
    </recommendedName>
    <alternativeName>
        <fullName evidence="15">DNA 3'-5' helicase subunit RecB</fullName>
    </alternativeName>
    <alternativeName>
        <fullName evidence="15">Exonuclease V subunit RecB</fullName>
        <shortName evidence="15">ExoV subunit RecB</shortName>
    </alternativeName>
    <alternativeName>
        <fullName evidence="15">Helicase/nuclease RecBCD subunit RecB</fullName>
    </alternativeName>
</protein>
<comment type="catalytic activity">
    <reaction evidence="13 15">
        <text>Couples ATP hydrolysis with the unwinding of duplex DNA by translocating in the 3'-5' direction.</text>
        <dbReference type="EC" id="5.6.2.4"/>
    </reaction>
</comment>
<evidence type="ECO:0000256" key="12">
    <source>
        <dbReference type="ARBA" id="ARBA00023235"/>
    </source>
</evidence>
<keyword evidence="7 15" id="KW-0269">Exonuclease</keyword>
<comment type="similarity">
    <text evidence="15">Belongs to the helicase family. UvrD subfamily.</text>
</comment>
<feature type="compositionally biased region" description="Basic and acidic residues" evidence="17">
    <location>
        <begin position="48"/>
        <end position="58"/>
    </location>
</feature>
<keyword evidence="5 15" id="KW-0378">Hydrolase</keyword>
<comment type="domain">
    <text evidence="15">The C-terminal domain has nuclease activity and interacts with RecD. It interacts with RecA, facilitating its loading onto ssDNA.</text>
</comment>
<evidence type="ECO:0000256" key="13">
    <source>
        <dbReference type="ARBA" id="ARBA00034617"/>
    </source>
</evidence>
<feature type="region of interest" description="Nuclease activity, interacts with RecD and RecA" evidence="15">
    <location>
        <begin position="1089"/>
        <end position="1545"/>
    </location>
</feature>
<keyword evidence="8 15" id="KW-0067">ATP-binding</keyword>
<reference evidence="20 21" key="1">
    <citation type="submission" date="2017-05" db="EMBL/GenBank/DDBJ databases">
        <authorList>
            <person name="Song R."/>
            <person name="Chenine A.L."/>
            <person name="Ruprecht R.M."/>
        </authorList>
    </citation>
    <scope>NUCLEOTIDE SEQUENCE [LARGE SCALE GENOMIC DNA]</scope>
    <source>
        <strain evidence="20 21">DSM 26136</strain>
    </source>
</reference>
<dbReference type="Pfam" id="PF00580">
    <property type="entry name" value="UvrD-helicase"/>
    <property type="match status" value="1"/>
</dbReference>
<dbReference type="PANTHER" id="PTHR11070">
    <property type="entry name" value="UVRD / RECB / PCRA DNA HELICASE FAMILY MEMBER"/>
    <property type="match status" value="1"/>
</dbReference>
<feature type="binding site" evidence="16">
    <location>
        <begin position="106"/>
        <end position="113"/>
    </location>
    <ligand>
        <name>ATP</name>
        <dbReference type="ChEBI" id="CHEBI:30616"/>
    </ligand>
</feature>
<organism evidence="20 21">
    <name type="scientific">Comamonas serinivorans</name>
    <dbReference type="NCBI Taxonomy" id="1082851"/>
    <lineage>
        <taxon>Bacteria</taxon>
        <taxon>Pseudomonadati</taxon>
        <taxon>Pseudomonadota</taxon>
        <taxon>Betaproteobacteria</taxon>
        <taxon>Burkholderiales</taxon>
        <taxon>Comamonadaceae</taxon>
        <taxon>Comamonas</taxon>
    </lineage>
</organism>
<name>A0A1Y0ENP7_9BURK</name>
<dbReference type="PROSITE" id="PS51198">
    <property type="entry name" value="UVRD_HELICASE_ATP_BIND"/>
    <property type="match status" value="1"/>
</dbReference>
<dbReference type="GO" id="GO:0043138">
    <property type="term" value="F:3'-5' DNA helicase activity"/>
    <property type="evidence" value="ECO:0007669"/>
    <property type="project" value="UniProtKB-UniRule"/>
</dbReference>
<dbReference type="GO" id="GO:0008854">
    <property type="term" value="F:exodeoxyribonuclease V activity"/>
    <property type="evidence" value="ECO:0007669"/>
    <property type="project" value="UniProtKB-EC"/>
</dbReference>
<comment type="catalytic activity">
    <reaction evidence="15">
        <text>Exonucleolytic cleavage (in the presence of ATP) in either 5'- to 3'- or 3'- to 5'-direction to yield 5'-phosphooligonucleotides.</text>
        <dbReference type="EC" id="3.1.11.5"/>
    </reaction>
</comment>
<evidence type="ECO:0000256" key="1">
    <source>
        <dbReference type="ARBA" id="ARBA00022722"/>
    </source>
</evidence>
<dbReference type="EC" id="3.1.11.5" evidence="15"/>
<dbReference type="Proteomes" id="UP000196138">
    <property type="component" value="Chromosome"/>
</dbReference>
<dbReference type="GO" id="GO:0005524">
    <property type="term" value="F:ATP binding"/>
    <property type="evidence" value="ECO:0007669"/>
    <property type="project" value="UniProtKB-UniRule"/>
</dbReference>
<keyword evidence="10 15" id="KW-0238">DNA-binding</keyword>
<dbReference type="GO" id="GO:0003677">
    <property type="term" value="F:DNA binding"/>
    <property type="evidence" value="ECO:0007669"/>
    <property type="project" value="UniProtKB-UniRule"/>
</dbReference>
<comment type="miscellaneous">
    <text evidence="15">In the RecBCD complex, RecB has a slow 3'-5' helicase, an exonuclease activity and loads RecA onto ssDNA, RecD has a fast 5'-3' helicase activity, while RecC stimulates the ATPase and processivity of the RecB helicase and contributes to recognition of the Chi site.</text>
</comment>
<dbReference type="KEGG" id="cser:CCO03_11450"/>
<dbReference type="GO" id="GO:0000287">
    <property type="term" value="F:magnesium ion binding"/>
    <property type="evidence" value="ECO:0007669"/>
    <property type="project" value="UniProtKB-UniRule"/>
</dbReference>
<keyword evidence="9 15" id="KW-0460">Magnesium</keyword>
<dbReference type="InterPro" id="IPR014016">
    <property type="entry name" value="UvrD-like_ATP-bd"/>
</dbReference>
<evidence type="ECO:0000256" key="8">
    <source>
        <dbReference type="ARBA" id="ARBA00022840"/>
    </source>
</evidence>
<feature type="region of interest" description="Disordered" evidence="17">
    <location>
        <begin position="1160"/>
        <end position="1185"/>
    </location>
</feature>
<dbReference type="PROSITE" id="PS51217">
    <property type="entry name" value="UVRD_HELICASE_CTER"/>
    <property type="match status" value="1"/>
</dbReference>
<dbReference type="CDD" id="cd22352">
    <property type="entry name" value="RecB_C-like"/>
    <property type="match status" value="1"/>
</dbReference>
<dbReference type="InterPro" id="IPR000212">
    <property type="entry name" value="DNA_helicase_UvrD/REP"/>
</dbReference>
<comment type="catalytic activity">
    <reaction evidence="14 15">
        <text>ATP + H2O = ADP + phosphate + H(+)</text>
        <dbReference type="Rhea" id="RHEA:13065"/>
        <dbReference type="ChEBI" id="CHEBI:15377"/>
        <dbReference type="ChEBI" id="CHEBI:15378"/>
        <dbReference type="ChEBI" id="CHEBI:30616"/>
        <dbReference type="ChEBI" id="CHEBI:43474"/>
        <dbReference type="ChEBI" id="CHEBI:456216"/>
        <dbReference type="EC" id="5.6.2.4"/>
    </reaction>
</comment>
<evidence type="ECO:0000256" key="10">
    <source>
        <dbReference type="ARBA" id="ARBA00023125"/>
    </source>
</evidence>
<proteinExistence type="inferred from homology"/>
<keyword evidence="21" id="KW-1185">Reference proteome</keyword>
<feature type="binding site" evidence="15">
    <location>
        <position position="1248"/>
    </location>
    <ligand>
        <name>Mg(2+)</name>
        <dbReference type="ChEBI" id="CHEBI:18420"/>
    </ligand>
</feature>
<dbReference type="HAMAP" id="MF_01485">
    <property type="entry name" value="RecB"/>
    <property type="match status" value="1"/>
</dbReference>
<feature type="active site" description="For nuclease activity" evidence="15">
    <location>
        <position position="1445"/>
    </location>
</feature>
<evidence type="ECO:0000256" key="5">
    <source>
        <dbReference type="ARBA" id="ARBA00022801"/>
    </source>
</evidence>
<keyword evidence="12 15" id="KW-0413">Isomerase</keyword>
<evidence type="ECO:0000256" key="16">
    <source>
        <dbReference type="PROSITE-ProRule" id="PRU00560"/>
    </source>
</evidence>
<feature type="region of interest" description="Disordered" evidence="17">
    <location>
        <begin position="1119"/>
        <end position="1146"/>
    </location>
</feature>
<keyword evidence="3 15" id="KW-0547">Nucleotide-binding</keyword>
<evidence type="ECO:0000256" key="7">
    <source>
        <dbReference type="ARBA" id="ARBA00022839"/>
    </source>
</evidence>
<evidence type="ECO:0000256" key="15">
    <source>
        <dbReference type="HAMAP-Rule" id="MF_01485"/>
    </source>
</evidence>
<dbReference type="EMBL" id="CP021455">
    <property type="protein sequence ID" value="ARU05216.1"/>
    <property type="molecule type" value="Genomic_DNA"/>
</dbReference>
<feature type="domain" description="UvrD-like helicase ATP-binding" evidence="18">
    <location>
        <begin position="85"/>
        <end position="583"/>
    </location>
</feature>
<evidence type="ECO:0000256" key="6">
    <source>
        <dbReference type="ARBA" id="ARBA00022806"/>
    </source>
</evidence>
<dbReference type="SUPFAM" id="SSF52980">
    <property type="entry name" value="Restriction endonuclease-like"/>
    <property type="match status" value="2"/>
</dbReference>
<gene>
    <name evidence="15" type="primary">recB</name>
    <name evidence="20" type="ORF">CCO03_11450</name>
</gene>
<keyword evidence="11 15" id="KW-0234">DNA repair</keyword>
<dbReference type="InterPro" id="IPR011604">
    <property type="entry name" value="PDDEXK-like_dom_sf"/>
</dbReference>
<dbReference type="SUPFAM" id="SSF52540">
    <property type="entry name" value="P-loop containing nucleoside triphosphate hydrolases"/>
    <property type="match status" value="1"/>
</dbReference>
<dbReference type="RefSeq" id="WP_087281153.1">
    <property type="nucleotide sequence ID" value="NZ_CP021455.1"/>
</dbReference>
<evidence type="ECO:0000256" key="4">
    <source>
        <dbReference type="ARBA" id="ARBA00022763"/>
    </source>
</evidence>
<feature type="domain" description="UvrD-like helicase C-terminal" evidence="19">
    <location>
        <begin position="650"/>
        <end position="920"/>
    </location>
</feature>
<dbReference type="GO" id="GO:0016887">
    <property type="term" value="F:ATP hydrolysis activity"/>
    <property type="evidence" value="ECO:0007669"/>
    <property type="project" value="RHEA"/>
</dbReference>